<dbReference type="AlphaFoldDB" id="A0A1S3IUN2"/>
<proteinExistence type="predicted"/>
<feature type="domain" description="Ion transport" evidence="10">
    <location>
        <begin position="65"/>
        <end position="175"/>
    </location>
</feature>
<dbReference type="RefSeq" id="XP_013401641.1">
    <property type="nucleotide sequence ID" value="XM_013546187.1"/>
</dbReference>
<keyword evidence="8" id="KW-0406">Ion transport</keyword>
<evidence type="ECO:0000256" key="4">
    <source>
        <dbReference type="ARBA" id="ARBA00022741"/>
    </source>
</evidence>
<dbReference type="GeneID" id="106167398"/>
<evidence type="ECO:0000256" key="5">
    <source>
        <dbReference type="ARBA" id="ARBA00022989"/>
    </source>
</evidence>
<dbReference type="InterPro" id="IPR013621">
    <property type="entry name" value="Ion_trans_N"/>
</dbReference>
<protein>
    <submittedName>
        <fullName evidence="13">Potassium/sodium hyperpolarization-activated cyclic nucleotide-gated channel 1-like</fullName>
    </submittedName>
</protein>
<gene>
    <name evidence="13" type="primary">LOC106167398</name>
</gene>
<feature type="transmembrane region" description="Helical" evidence="9">
    <location>
        <begin position="99"/>
        <end position="117"/>
    </location>
</feature>
<keyword evidence="8" id="KW-1071">Ligand-gated ion channel</keyword>
<dbReference type="Gene3D" id="1.10.287.70">
    <property type="match status" value="1"/>
</dbReference>
<dbReference type="GO" id="GO:0003254">
    <property type="term" value="P:regulation of membrane depolarization"/>
    <property type="evidence" value="ECO:0007669"/>
    <property type="project" value="TreeGrafter"/>
</dbReference>
<keyword evidence="8" id="KW-0407">Ion channel</keyword>
<dbReference type="InterPro" id="IPR003938">
    <property type="entry name" value="K_chnl_volt-dep_EAG/ELK/ERG"/>
</dbReference>
<feature type="transmembrane region" description="Helical" evidence="9">
    <location>
        <begin position="64"/>
        <end position="87"/>
    </location>
</feature>
<dbReference type="GO" id="GO:0098855">
    <property type="term" value="C:HCN channel complex"/>
    <property type="evidence" value="ECO:0007669"/>
    <property type="project" value="TreeGrafter"/>
</dbReference>
<dbReference type="OrthoDB" id="421226at2759"/>
<dbReference type="Proteomes" id="UP000085678">
    <property type="component" value="Unplaced"/>
</dbReference>
<keyword evidence="5 9" id="KW-1133">Transmembrane helix</keyword>
<evidence type="ECO:0000256" key="6">
    <source>
        <dbReference type="ARBA" id="ARBA00023136"/>
    </source>
</evidence>
<dbReference type="GO" id="GO:0035725">
    <property type="term" value="P:sodium ion transmembrane transport"/>
    <property type="evidence" value="ECO:0007669"/>
    <property type="project" value="TreeGrafter"/>
</dbReference>
<evidence type="ECO:0000256" key="8">
    <source>
        <dbReference type="ARBA" id="ARBA00023286"/>
    </source>
</evidence>
<keyword evidence="8" id="KW-0813">Transport</keyword>
<evidence type="ECO:0000313" key="12">
    <source>
        <dbReference type="Proteomes" id="UP000085678"/>
    </source>
</evidence>
<evidence type="ECO:0000256" key="2">
    <source>
        <dbReference type="ARBA" id="ARBA00022566"/>
    </source>
</evidence>
<dbReference type="PANTHER" id="PTHR45689">
    <property type="entry name" value="I[[H]] CHANNEL, ISOFORM E"/>
    <property type="match status" value="1"/>
</dbReference>
<dbReference type="Pfam" id="PF00520">
    <property type="entry name" value="Ion_trans"/>
    <property type="match status" value="1"/>
</dbReference>
<sequence length="175" mass="20374">MAFRSFLPNTGSFFLATAEHFFQASAANKLCRKVLRSKDAIEAEQKRQQNTNKYIIHPFSKFRWFWDLFMVAVLSVTLIILPVNIAFFPNDPDSHWEGMNIAVDVIFFIDIILNFRTGYIRSETEEVILSSKKITINYLKTWFFLDFISTVPFDYFFLASTGTASRALNALRMLR</sequence>
<accession>A0A1S3IUN2</accession>
<dbReference type="SUPFAM" id="SSF81324">
    <property type="entry name" value="Voltage-gated potassium channels"/>
    <property type="match status" value="1"/>
</dbReference>
<dbReference type="InterPro" id="IPR005821">
    <property type="entry name" value="Ion_trans_dom"/>
</dbReference>
<evidence type="ECO:0000256" key="9">
    <source>
        <dbReference type="SAM" id="Phobius"/>
    </source>
</evidence>
<dbReference type="KEGG" id="lak:106167398"/>
<organism evidence="12 13">
    <name type="scientific">Lingula anatina</name>
    <name type="common">Brachiopod</name>
    <name type="synonym">Lingula unguis</name>
    <dbReference type="NCBI Taxonomy" id="7574"/>
    <lineage>
        <taxon>Eukaryota</taxon>
        <taxon>Metazoa</taxon>
        <taxon>Spiralia</taxon>
        <taxon>Lophotrochozoa</taxon>
        <taxon>Brachiopoda</taxon>
        <taxon>Linguliformea</taxon>
        <taxon>Lingulata</taxon>
        <taxon>Lingulida</taxon>
        <taxon>Linguloidea</taxon>
        <taxon>Lingulidae</taxon>
        <taxon>Lingula</taxon>
    </lineage>
</organism>
<keyword evidence="2" id="KW-0116">cAMP-binding</keyword>
<keyword evidence="6 9" id="KW-0472">Membrane</keyword>
<evidence type="ECO:0000259" key="10">
    <source>
        <dbReference type="Pfam" id="PF00520"/>
    </source>
</evidence>
<comment type="subcellular location">
    <subcellularLocation>
        <location evidence="1">Membrane</location>
        <topology evidence="1">Multi-pass membrane protein</topology>
    </subcellularLocation>
</comment>
<evidence type="ECO:0000259" key="11">
    <source>
        <dbReference type="Pfam" id="PF08412"/>
    </source>
</evidence>
<reference evidence="13" key="1">
    <citation type="submission" date="2025-08" db="UniProtKB">
        <authorList>
            <consortium name="RefSeq"/>
        </authorList>
    </citation>
    <scope>IDENTIFICATION</scope>
    <source>
        <tissue evidence="13">Gonads</tissue>
    </source>
</reference>
<name>A0A1S3IUN2_LINAN</name>
<keyword evidence="12" id="KW-1185">Reference proteome</keyword>
<keyword evidence="3 9" id="KW-0812">Transmembrane</keyword>
<dbReference type="GO" id="GO:0030552">
    <property type="term" value="F:cAMP binding"/>
    <property type="evidence" value="ECO:0007669"/>
    <property type="project" value="UniProtKB-KW"/>
</dbReference>
<dbReference type="PRINTS" id="PR01463">
    <property type="entry name" value="EAGCHANLFMLY"/>
</dbReference>
<keyword evidence="7" id="KW-0114">cAMP</keyword>
<dbReference type="Pfam" id="PF08412">
    <property type="entry name" value="Ion_trans_N"/>
    <property type="match status" value="1"/>
</dbReference>
<keyword evidence="4" id="KW-0547">Nucleotide-binding</keyword>
<evidence type="ECO:0000256" key="7">
    <source>
        <dbReference type="ARBA" id="ARBA00023149"/>
    </source>
</evidence>
<dbReference type="InParanoid" id="A0A1S3IUN2"/>
<dbReference type="PANTHER" id="PTHR45689:SF5">
    <property type="entry name" value="I[[H]] CHANNEL, ISOFORM E"/>
    <property type="match status" value="1"/>
</dbReference>
<feature type="transmembrane region" description="Helical" evidence="9">
    <location>
        <begin position="138"/>
        <end position="158"/>
    </location>
</feature>
<evidence type="ECO:0000313" key="13">
    <source>
        <dbReference type="RefSeq" id="XP_013401641.1"/>
    </source>
</evidence>
<feature type="domain" description="Ion transport N-terminal" evidence="11">
    <location>
        <begin position="22"/>
        <end position="62"/>
    </location>
</feature>
<dbReference type="InterPro" id="IPR051413">
    <property type="entry name" value="K/Na_HCN_channel"/>
</dbReference>
<evidence type="ECO:0000256" key="1">
    <source>
        <dbReference type="ARBA" id="ARBA00004141"/>
    </source>
</evidence>
<dbReference type="GO" id="GO:0005249">
    <property type="term" value="F:voltage-gated potassium channel activity"/>
    <property type="evidence" value="ECO:0007669"/>
    <property type="project" value="InterPro"/>
</dbReference>
<evidence type="ECO:0000256" key="3">
    <source>
        <dbReference type="ARBA" id="ARBA00022692"/>
    </source>
</evidence>